<name>A0A6S6QTD8_9HYPH</name>
<dbReference type="KEGG" id="tso:IZ6_10760"/>
<protein>
    <submittedName>
        <fullName evidence="1">Uncharacterized protein</fullName>
    </submittedName>
</protein>
<gene>
    <name evidence="1" type="ORF">IZ6_10760</name>
</gene>
<reference evidence="1 2" key="1">
    <citation type="submission" date="2020-08" db="EMBL/GenBank/DDBJ databases">
        <title>Genome sequence of Rhizobiales bacterium strain IZ6.</title>
        <authorList>
            <person name="Nakai R."/>
            <person name="Naganuma T."/>
        </authorList>
    </citation>
    <scope>NUCLEOTIDE SEQUENCE [LARGE SCALE GENOMIC DNA]</scope>
    <source>
        <strain evidence="1 2">IZ6</strain>
    </source>
</reference>
<dbReference type="RefSeq" id="WP_222876974.1">
    <property type="nucleotide sequence ID" value="NZ_AP023361.1"/>
</dbReference>
<proteinExistence type="predicted"/>
<accession>A0A6S6QTD8</accession>
<organism evidence="1 2">
    <name type="scientific">Terrihabitans soli</name>
    <dbReference type="NCBI Taxonomy" id="708113"/>
    <lineage>
        <taxon>Bacteria</taxon>
        <taxon>Pseudomonadati</taxon>
        <taxon>Pseudomonadota</taxon>
        <taxon>Alphaproteobacteria</taxon>
        <taxon>Hyphomicrobiales</taxon>
        <taxon>Terrihabitans</taxon>
    </lineage>
</organism>
<sequence length="55" mass="6268">MDDRIPLSLLLSKIVSAELDHWISKEPEPKPSREEAAGLAIAEWLETMKIIALRR</sequence>
<keyword evidence="2" id="KW-1185">Reference proteome</keyword>
<evidence type="ECO:0000313" key="1">
    <source>
        <dbReference type="EMBL" id="BCJ90341.1"/>
    </source>
</evidence>
<dbReference type="EMBL" id="AP023361">
    <property type="protein sequence ID" value="BCJ90341.1"/>
    <property type="molecule type" value="Genomic_DNA"/>
</dbReference>
<dbReference type="Proteomes" id="UP000515317">
    <property type="component" value="Chromosome"/>
</dbReference>
<dbReference type="AlphaFoldDB" id="A0A6S6QTD8"/>
<evidence type="ECO:0000313" key="2">
    <source>
        <dbReference type="Proteomes" id="UP000515317"/>
    </source>
</evidence>